<dbReference type="EMBL" id="JACXVP010000011">
    <property type="protein sequence ID" value="KAG5576381.1"/>
    <property type="molecule type" value="Genomic_DNA"/>
</dbReference>
<dbReference type="Proteomes" id="UP000824120">
    <property type="component" value="Chromosome 11"/>
</dbReference>
<name>A0A9J5WLY1_SOLCO</name>
<gene>
    <name evidence="1" type="ORF">H5410_056515</name>
</gene>
<reference evidence="1 2" key="1">
    <citation type="submission" date="2020-09" db="EMBL/GenBank/DDBJ databases">
        <title>De no assembly of potato wild relative species, Solanum commersonii.</title>
        <authorList>
            <person name="Cho K."/>
        </authorList>
    </citation>
    <scope>NUCLEOTIDE SEQUENCE [LARGE SCALE GENOMIC DNA]</scope>
    <source>
        <strain evidence="1">LZ3.2</strain>
        <tissue evidence="1">Leaf</tissue>
    </source>
</reference>
<organism evidence="1 2">
    <name type="scientific">Solanum commersonii</name>
    <name type="common">Commerson's wild potato</name>
    <name type="synonym">Commerson's nightshade</name>
    <dbReference type="NCBI Taxonomy" id="4109"/>
    <lineage>
        <taxon>Eukaryota</taxon>
        <taxon>Viridiplantae</taxon>
        <taxon>Streptophyta</taxon>
        <taxon>Embryophyta</taxon>
        <taxon>Tracheophyta</taxon>
        <taxon>Spermatophyta</taxon>
        <taxon>Magnoliopsida</taxon>
        <taxon>eudicotyledons</taxon>
        <taxon>Gunneridae</taxon>
        <taxon>Pentapetalae</taxon>
        <taxon>asterids</taxon>
        <taxon>lamiids</taxon>
        <taxon>Solanales</taxon>
        <taxon>Solanaceae</taxon>
        <taxon>Solanoideae</taxon>
        <taxon>Solaneae</taxon>
        <taxon>Solanum</taxon>
    </lineage>
</organism>
<keyword evidence="2" id="KW-1185">Reference proteome</keyword>
<dbReference type="AlphaFoldDB" id="A0A9J5WLY1"/>
<comment type="caution">
    <text evidence="1">The sequence shown here is derived from an EMBL/GenBank/DDBJ whole genome shotgun (WGS) entry which is preliminary data.</text>
</comment>
<evidence type="ECO:0000313" key="2">
    <source>
        <dbReference type="Proteomes" id="UP000824120"/>
    </source>
</evidence>
<evidence type="ECO:0000313" key="1">
    <source>
        <dbReference type="EMBL" id="KAG5576381.1"/>
    </source>
</evidence>
<accession>A0A9J5WLY1</accession>
<sequence>MDLLVIWIFDVIFAKIFMDISQDLSFYAGWSQRANRPIFKVKLSPKRVNPAFCRFSCAIVHGCYGDLDFQCHFYYNYSWTSVKSLVIESIGPDEKIGLLSMSNKPQNRFSTSFLPKVFMDVHQDLSYGFDWSGWINHSFFMVK</sequence>
<proteinExistence type="predicted"/>
<protein>
    <submittedName>
        <fullName evidence="1">Uncharacterized protein</fullName>
    </submittedName>
</protein>